<reference evidence="2 3" key="1">
    <citation type="submission" date="2024-06" db="EMBL/GenBank/DDBJ databases">
        <title>Sorghum-associated microbial communities from plants grown in Nebraska, USA.</title>
        <authorList>
            <person name="Schachtman D."/>
        </authorList>
    </citation>
    <scope>NUCLEOTIDE SEQUENCE [LARGE SCALE GENOMIC DNA]</scope>
    <source>
        <strain evidence="2 3">3552</strain>
    </source>
</reference>
<dbReference type="Proteomes" id="UP001549307">
    <property type="component" value="Unassembled WGS sequence"/>
</dbReference>
<gene>
    <name evidence="2" type="ORF">ABIE37_002321</name>
</gene>
<comment type="caution">
    <text evidence="2">The sequence shown here is derived from an EMBL/GenBank/DDBJ whole genome shotgun (WGS) entry which is preliminary data.</text>
</comment>
<dbReference type="SUPFAM" id="SSF53474">
    <property type="entry name" value="alpha/beta-Hydrolases"/>
    <property type="match status" value="1"/>
</dbReference>
<feature type="domain" description="AB hydrolase-1" evidence="1">
    <location>
        <begin position="35"/>
        <end position="260"/>
    </location>
</feature>
<dbReference type="EMBL" id="JBEPSN010000005">
    <property type="protein sequence ID" value="MET4540534.1"/>
    <property type="molecule type" value="Genomic_DNA"/>
</dbReference>
<evidence type="ECO:0000259" key="1">
    <source>
        <dbReference type="Pfam" id="PF12697"/>
    </source>
</evidence>
<keyword evidence="3" id="KW-1185">Reference proteome</keyword>
<evidence type="ECO:0000313" key="3">
    <source>
        <dbReference type="Proteomes" id="UP001549307"/>
    </source>
</evidence>
<evidence type="ECO:0000313" key="2">
    <source>
        <dbReference type="EMBL" id="MET4540534.1"/>
    </source>
</evidence>
<proteinExistence type="predicted"/>
<dbReference type="InterPro" id="IPR050266">
    <property type="entry name" value="AB_hydrolase_sf"/>
</dbReference>
<dbReference type="PANTHER" id="PTHR43798:SF33">
    <property type="entry name" value="HYDROLASE, PUTATIVE (AFU_ORTHOLOGUE AFUA_2G14860)-RELATED"/>
    <property type="match status" value="1"/>
</dbReference>
<dbReference type="Gene3D" id="3.40.50.1820">
    <property type="entry name" value="alpha/beta hydrolase"/>
    <property type="match status" value="1"/>
</dbReference>
<name>A0ABV2P6Z1_9MICC</name>
<accession>A0ABV2P6Z1</accession>
<dbReference type="GeneID" id="92753259"/>
<dbReference type="PANTHER" id="PTHR43798">
    <property type="entry name" value="MONOACYLGLYCEROL LIPASE"/>
    <property type="match status" value="1"/>
</dbReference>
<dbReference type="InterPro" id="IPR029058">
    <property type="entry name" value="AB_hydrolase_fold"/>
</dbReference>
<dbReference type="Pfam" id="PF12697">
    <property type="entry name" value="Abhydrolase_6"/>
    <property type="match status" value="1"/>
</dbReference>
<dbReference type="PRINTS" id="PR00111">
    <property type="entry name" value="ABHYDROLASE"/>
</dbReference>
<dbReference type="InterPro" id="IPR000073">
    <property type="entry name" value="AB_hydrolase_1"/>
</dbReference>
<sequence length="285" mass="31067">MESEVRTVALRTGISVPCFVQGRLEQTVDDGGTPLVLLHAWSESWRSFERLIASVPDMIVVAPDLRGHGLAEKPPGGYSLVEVAEDVVALFDVLGLFRAHVVGSSSGGYVAQQLAVMHPELVASLILVGAPLSLHGKPAFAAEMDSLTDPISEEWVRGSLSWYRMLHTVPASYIEDRVQDGLAMPAAIWKESLRGYYEAVPPTETGTISAPALILWGAHDHLVPRHHQETLAGRIPGSLLKIYEETGHLVLWECPERVARDIVGFLGTRELDAEKASTPRPPAYD</sequence>
<protein>
    <submittedName>
        <fullName evidence="2">Pimeloyl-ACP methyl ester carboxylesterase</fullName>
    </submittedName>
</protein>
<organism evidence="2 3">
    <name type="scientific">Arthrobacter bambusae</name>
    <dbReference type="NCBI Taxonomy" id="1338426"/>
    <lineage>
        <taxon>Bacteria</taxon>
        <taxon>Bacillati</taxon>
        <taxon>Actinomycetota</taxon>
        <taxon>Actinomycetes</taxon>
        <taxon>Micrococcales</taxon>
        <taxon>Micrococcaceae</taxon>
        <taxon>Arthrobacter</taxon>
    </lineage>
</organism>
<dbReference type="RefSeq" id="WP_354229645.1">
    <property type="nucleotide sequence ID" value="NZ_JBEPSN010000005.1"/>
</dbReference>